<reference evidence="8" key="1">
    <citation type="journal article" date="2015" name="Int. J. Syst. Evol. Microbiol.">
        <title>Rhizobium alvei sp. nov., isolated from a freshwater river.</title>
        <authorList>
            <person name="Sheu S.Y."/>
            <person name="Huang H.W."/>
            <person name="Young C.C."/>
            <person name="Chen W.M."/>
        </authorList>
    </citation>
    <scope>NUCLEOTIDE SEQUENCE</scope>
    <source>
        <strain evidence="8">TNR-22</strain>
    </source>
</reference>
<dbReference type="Proteomes" id="UP001174932">
    <property type="component" value="Unassembled WGS sequence"/>
</dbReference>
<dbReference type="InterPro" id="IPR001343">
    <property type="entry name" value="Hemolysn_Ca-bd"/>
</dbReference>
<keyword evidence="7" id="KW-0472">Membrane</keyword>
<dbReference type="InterPro" id="IPR050557">
    <property type="entry name" value="RTX_toxin/Mannuronan_C5-epim"/>
</dbReference>
<evidence type="ECO:0000256" key="1">
    <source>
        <dbReference type="ARBA" id="ARBA00004370"/>
    </source>
</evidence>
<dbReference type="InterPro" id="IPR003995">
    <property type="entry name" value="RTX_toxin_determinant-A"/>
</dbReference>
<evidence type="ECO:0000313" key="9">
    <source>
        <dbReference type="Proteomes" id="UP001174932"/>
    </source>
</evidence>
<dbReference type="PANTHER" id="PTHR38340">
    <property type="entry name" value="S-LAYER PROTEIN"/>
    <property type="match status" value="1"/>
</dbReference>
<evidence type="ECO:0000256" key="5">
    <source>
        <dbReference type="ARBA" id="ARBA00022737"/>
    </source>
</evidence>
<dbReference type="EMBL" id="JAUOZU010000006">
    <property type="protein sequence ID" value="MDO6963617.1"/>
    <property type="molecule type" value="Genomic_DNA"/>
</dbReference>
<evidence type="ECO:0000313" key="8">
    <source>
        <dbReference type="EMBL" id="MDO6963617.1"/>
    </source>
</evidence>
<dbReference type="Gene3D" id="2.150.10.10">
    <property type="entry name" value="Serralysin-like metalloprotease, C-terminal"/>
    <property type="match status" value="2"/>
</dbReference>
<sequence>MTTFSITKTTGTSADTTGFTEVTDSLTDFETTVGNAHYIDCTPSSDVLFYSNYISGVYQLTFKLQGETSTSILDVRTSGIHQYVDMQHIGAVGDADVYLMSYMRDDYFYYVVWDDANNKWYDGQISNGVTSIDKIYYNTDGDIIYKYTTTSGVKYATLDSGIISNTAPSLVDYDSAISDSEALTIGVASLATDAESDALSITNVYVKSILTSDDSNGGALAAIDADGNIVFAYTGALDATTLATVTLGYTISDGTNTVDGDQIVITVEGSAATTLNLSLVQAQALIDTYGSDADLGAITAVTLADTAATIEGLSSTQLSTLRSFGVTSVDATDGELTLDISTIRNFITARVIFTADDTVSVSDTAANLATLTTTEIEFGAQAHVDSITATDGDLTLSMAQALALIAGGITVTGDNALIVTDTAAKIEALENTDLANLSSLGATIIDASDDALTVNATFIDTMVDNNLAFGSDDTVVLSLTAADAKSYSDSDLASLAAAGVDTIDISDGPKQFLASFVTALTNAGINLFDTADVFVATGRKDIFTGSAANDDITGAGGNDKLTGAAGDDSLYGNFGNDILNGNAGLDLLSGGEGNDKLFGGDDNDRLDGGTGDDRLFGDAGADQIFAGAGRDVITGGTGADTFYFLAGNGIDIIADFMGSDGVQDKIDLGKMEGIDRMADIREIASQVGDNVVINFGDGDRIILRSFDLGDLGRADFLF</sequence>
<evidence type="ECO:0000256" key="2">
    <source>
        <dbReference type="ARBA" id="ARBA00004613"/>
    </source>
</evidence>
<keyword evidence="3" id="KW-0964">Secreted</keyword>
<keyword evidence="4" id="KW-0800">Toxin</keyword>
<dbReference type="InterPro" id="IPR011049">
    <property type="entry name" value="Serralysin-like_metalloprot_C"/>
</dbReference>
<keyword evidence="6" id="KW-0843">Virulence</keyword>
<evidence type="ECO:0000256" key="3">
    <source>
        <dbReference type="ARBA" id="ARBA00022525"/>
    </source>
</evidence>
<evidence type="ECO:0000256" key="6">
    <source>
        <dbReference type="ARBA" id="ARBA00023026"/>
    </source>
</evidence>
<dbReference type="InterPro" id="IPR018511">
    <property type="entry name" value="Hemolysin-typ_Ca-bd_CS"/>
</dbReference>
<dbReference type="PRINTS" id="PR00313">
    <property type="entry name" value="CABNDNGRPT"/>
</dbReference>
<comment type="caution">
    <text evidence="8">The sequence shown here is derived from an EMBL/GenBank/DDBJ whole genome shotgun (WGS) entry which is preliminary data.</text>
</comment>
<comment type="subcellular location">
    <subcellularLocation>
        <location evidence="1">Membrane</location>
    </subcellularLocation>
    <subcellularLocation>
        <location evidence="2">Secreted</location>
    </subcellularLocation>
</comment>
<gene>
    <name evidence="8" type="ORF">Q4481_06590</name>
</gene>
<evidence type="ECO:0000256" key="4">
    <source>
        <dbReference type="ARBA" id="ARBA00022656"/>
    </source>
</evidence>
<organism evidence="8 9">
    <name type="scientific">Rhizobium alvei</name>
    <dbReference type="NCBI Taxonomy" id="1132659"/>
    <lineage>
        <taxon>Bacteria</taxon>
        <taxon>Pseudomonadati</taxon>
        <taxon>Pseudomonadota</taxon>
        <taxon>Alphaproteobacteria</taxon>
        <taxon>Hyphomicrobiales</taxon>
        <taxon>Rhizobiaceae</taxon>
        <taxon>Rhizobium/Agrobacterium group</taxon>
        <taxon>Rhizobium</taxon>
    </lineage>
</organism>
<keyword evidence="5" id="KW-0677">Repeat</keyword>
<keyword evidence="9" id="KW-1185">Reference proteome</keyword>
<reference evidence="8" key="2">
    <citation type="submission" date="2023-07" db="EMBL/GenBank/DDBJ databases">
        <authorList>
            <person name="Shen H."/>
        </authorList>
    </citation>
    <scope>NUCLEOTIDE SEQUENCE</scope>
    <source>
        <strain evidence="8">TNR-22</strain>
    </source>
</reference>
<dbReference type="PANTHER" id="PTHR38340:SF1">
    <property type="entry name" value="S-LAYER PROTEIN"/>
    <property type="match status" value="1"/>
</dbReference>
<protein>
    <submittedName>
        <fullName evidence="8">Uncharacterized protein</fullName>
    </submittedName>
</protein>
<dbReference type="Pfam" id="PF00353">
    <property type="entry name" value="HemolysinCabind"/>
    <property type="match status" value="2"/>
</dbReference>
<dbReference type="RefSeq" id="WP_304375535.1">
    <property type="nucleotide sequence ID" value="NZ_JAUOZU010000006.1"/>
</dbReference>
<dbReference type="SUPFAM" id="SSF51120">
    <property type="entry name" value="beta-Roll"/>
    <property type="match status" value="2"/>
</dbReference>
<name>A0ABT8YIU6_9HYPH</name>
<dbReference type="PRINTS" id="PR01488">
    <property type="entry name" value="RTXTOXINA"/>
</dbReference>
<proteinExistence type="predicted"/>
<dbReference type="PROSITE" id="PS00330">
    <property type="entry name" value="HEMOLYSIN_CALCIUM"/>
    <property type="match status" value="3"/>
</dbReference>
<accession>A0ABT8YIU6</accession>
<evidence type="ECO:0000256" key="7">
    <source>
        <dbReference type="ARBA" id="ARBA00023136"/>
    </source>
</evidence>